<comment type="catalytic activity">
    <reaction evidence="6">
        <text>2 a quinone + NADH + H(+) = 2 a 1,4-benzosemiquinone + NAD(+)</text>
        <dbReference type="Rhea" id="RHEA:65952"/>
        <dbReference type="ChEBI" id="CHEBI:15378"/>
        <dbReference type="ChEBI" id="CHEBI:57540"/>
        <dbReference type="ChEBI" id="CHEBI:57945"/>
        <dbReference type="ChEBI" id="CHEBI:132124"/>
        <dbReference type="ChEBI" id="CHEBI:134225"/>
    </reaction>
</comment>
<accession>A0A1M7DPJ7</accession>
<keyword evidence="9" id="KW-0575">Peroxidase</keyword>
<dbReference type="InterPro" id="IPR029032">
    <property type="entry name" value="AhpD-like"/>
</dbReference>
<feature type="domain" description="Carboxymuconolactone decarboxylase-like" evidence="8">
    <location>
        <begin position="287"/>
        <end position="344"/>
    </location>
</feature>
<dbReference type="EC" id="1.7.1.17" evidence="6"/>
<sequence>MTTLLRIDASAQQQDRSLTRMLTKLFTTELLQTNPDTKVITRDIGKEPVPAIDHRFIHAAFTPPEEREDWMTDRLALSDALIDEVVAADIIVLGTPMYNYGVPAALKGWIDHIARIGRTFSFDLARGDYPIEPILKNKKLVVLSSRGEFGFDPGGPRAHMNALDPAIAACAHYFGVDTANIQTVAIEYQEFKDARHDRSVIAAKEATRALAQQFGRPAKQPISHLTDQSKNKDKTMKEFATHTMESAPADAKPILQAALKGYGFVPNLYATMAEAPTILEGYTTLSAIFGKTDLSETERQIILMTNNRLNGCKYCMAAHTTLSQMGGVPEDVITSLRNDTPIADGKLEALRQFAIVVNKSRGWPTDAQIEHFLQAGYTRQTMLEVILGTALKTLSNYTNHIAETELDSAFAANARTSSNGLAAE</sequence>
<dbReference type="InterPro" id="IPR029039">
    <property type="entry name" value="Flavoprotein-like_sf"/>
</dbReference>
<dbReference type="GO" id="GO:0051920">
    <property type="term" value="F:peroxiredoxin activity"/>
    <property type="evidence" value="ECO:0007669"/>
    <property type="project" value="InterPro"/>
</dbReference>
<evidence type="ECO:0000256" key="3">
    <source>
        <dbReference type="ARBA" id="ARBA00023002"/>
    </source>
</evidence>
<gene>
    <name evidence="6" type="primary">azoR</name>
    <name evidence="9" type="ORF">SAMN05444414_1463</name>
</gene>
<dbReference type="InterPro" id="IPR023048">
    <property type="entry name" value="NADH:quinone_OxRdtase_FMN_depd"/>
</dbReference>
<evidence type="ECO:0000256" key="1">
    <source>
        <dbReference type="ARBA" id="ARBA00022630"/>
    </source>
</evidence>
<dbReference type="RefSeq" id="WP_245813594.1">
    <property type="nucleotide sequence ID" value="NZ_FRBN01000046.1"/>
</dbReference>
<dbReference type="Pfam" id="PF02627">
    <property type="entry name" value="CMD"/>
    <property type="match status" value="1"/>
</dbReference>
<dbReference type="STRING" id="1054996.SAMN05444414_1463"/>
<dbReference type="GO" id="GO:0009055">
    <property type="term" value="F:electron transfer activity"/>
    <property type="evidence" value="ECO:0007669"/>
    <property type="project" value="UniProtKB-UniRule"/>
</dbReference>
<evidence type="ECO:0000256" key="5">
    <source>
        <dbReference type="ARBA" id="ARBA00048542"/>
    </source>
</evidence>
<reference evidence="10" key="1">
    <citation type="submission" date="2016-11" db="EMBL/GenBank/DDBJ databases">
        <authorList>
            <person name="Varghese N."/>
            <person name="Submissions S."/>
        </authorList>
    </citation>
    <scope>NUCLEOTIDE SEQUENCE [LARGE SCALE GENOMIC DNA]</scope>
    <source>
        <strain evidence="10">DSM 29327</strain>
    </source>
</reference>
<dbReference type="EMBL" id="FRBN01000046">
    <property type="protein sequence ID" value="SHL81327.1"/>
    <property type="molecule type" value="Genomic_DNA"/>
</dbReference>
<dbReference type="InterPro" id="IPR003680">
    <property type="entry name" value="Flavodoxin_fold"/>
</dbReference>
<comment type="function">
    <text evidence="6">Quinone reductase that provides resistance to thiol-specific stress caused by electrophilic quinones.</text>
</comment>
<evidence type="ECO:0000259" key="7">
    <source>
        <dbReference type="Pfam" id="PF02525"/>
    </source>
</evidence>
<comment type="subunit">
    <text evidence="6">Homodimer.</text>
</comment>
<dbReference type="PANTHER" id="PTHR35446:SF3">
    <property type="entry name" value="CMD DOMAIN-CONTAINING PROTEIN"/>
    <property type="match status" value="1"/>
</dbReference>
<evidence type="ECO:0000313" key="10">
    <source>
        <dbReference type="Proteomes" id="UP000184191"/>
    </source>
</evidence>
<protein>
    <recommendedName>
        <fullName evidence="6">FMN dependent NADH:quinone oxidoreductase</fullName>
        <ecNumber evidence="6">1.6.5.-</ecNumber>
    </recommendedName>
    <alternativeName>
        <fullName evidence="6">Azo-dye reductase</fullName>
    </alternativeName>
    <alternativeName>
        <fullName evidence="6">FMN-dependent NADH-azo compound oxidoreductase</fullName>
    </alternativeName>
    <alternativeName>
        <fullName evidence="6">FMN-dependent NADH-azoreductase</fullName>
        <ecNumber evidence="6">1.7.1.17</ecNumber>
    </alternativeName>
</protein>
<name>A0A1M7DPJ7_9RHOB</name>
<evidence type="ECO:0000256" key="2">
    <source>
        <dbReference type="ARBA" id="ARBA00022643"/>
    </source>
</evidence>
<dbReference type="SUPFAM" id="SSF69118">
    <property type="entry name" value="AhpD-like"/>
    <property type="match status" value="1"/>
</dbReference>
<proteinExistence type="inferred from homology"/>
<evidence type="ECO:0000256" key="6">
    <source>
        <dbReference type="HAMAP-Rule" id="MF_01216"/>
    </source>
</evidence>
<evidence type="ECO:0000256" key="4">
    <source>
        <dbReference type="ARBA" id="ARBA00023027"/>
    </source>
</evidence>
<evidence type="ECO:0000313" key="9">
    <source>
        <dbReference type="EMBL" id="SHL81327.1"/>
    </source>
</evidence>
<comment type="catalytic activity">
    <reaction evidence="5">
        <text>N,N-dimethyl-1,4-phenylenediamine + anthranilate + 2 NAD(+) = 2-(4-dimethylaminophenyl)diazenylbenzoate + 2 NADH + 2 H(+)</text>
        <dbReference type="Rhea" id="RHEA:55872"/>
        <dbReference type="ChEBI" id="CHEBI:15378"/>
        <dbReference type="ChEBI" id="CHEBI:15783"/>
        <dbReference type="ChEBI" id="CHEBI:16567"/>
        <dbReference type="ChEBI" id="CHEBI:57540"/>
        <dbReference type="ChEBI" id="CHEBI:57945"/>
        <dbReference type="ChEBI" id="CHEBI:71579"/>
        <dbReference type="EC" id="1.7.1.17"/>
    </reaction>
    <physiologicalReaction direction="right-to-left" evidence="5">
        <dbReference type="Rhea" id="RHEA:55874"/>
    </physiologicalReaction>
</comment>
<dbReference type="GO" id="GO:0016655">
    <property type="term" value="F:oxidoreductase activity, acting on NAD(P)H, quinone or similar compound as acceptor"/>
    <property type="evidence" value="ECO:0007669"/>
    <property type="project" value="InterPro"/>
</dbReference>
<dbReference type="SUPFAM" id="SSF52218">
    <property type="entry name" value="Flavoproteins"/>
    <property type="match status" value="1"/>
</dbReference>
<dbReference type="GO" id="GO:0010181">
    <property type="term" value="F:FMN binding"/>
    <property type="evidence" value="ECO:0007669"/>
    <property type="project" value="UniProtKB-UniRule"/>
</dbReference>
<dbReference type="Gene3D" id="1.20.1290.10">
    <property type="entry name" value="AhpD-like"/>
    <property type="match status" value="1"/>
</dbReference>
<comment type="function">
    <text evidence="6">Also exhibits azoreductase activity. Catalyzes the reductive cleavage of the azo bond in aromatic azo compounds to the corresponding amines.</text>
</comment>
<dbReference type="EC" id="1.6.5.-" evidence="6"/>
<organism evidence="9 10">
    <name type="scientific">Roseovarius marisflavi</name>
    <dbReference type="NCBI Taxonomy" id="1054996"/>
    <lineage>
        <taxon>Bacteria</taxon>
        <taxon>Pseudomonadati</taxon>
        <taxon>Pseudomonadota</taxon>
        <taxon>Alphaproteobacteria</taxon>
        <taxon>Rhodobacterales</taxon>
        <taxon>Roseobacteraceae</taxon>
        <taxon>Roseovarius</taxon>
    </lineage>
</organism>
<keyword evidence="2 6" id="KW-0288">FMN</keyword>
<feature type="domain" description="Flavodoxin-like fold" evidence="7">
    <location>
        <begin position="3"/>
        <end position="190"/>
    </location>
</feature>
<comment type="caution">
    <text evidence="6">Lacks conserved residue(s) required for the propagation of feature annotation.</text>
</comment>
<comment type="cofactor">
    <cofactor evidence="6">
        <name>FMN</name>
        <dbReference type="ChEBI" id="CHEBI:58210"/>
    </cofactor>
    <text evidence="6">Binds 1 FMN per subunit.</text>
</comment>
<dbReference type="InterPro" id="IPR003779">
    <property type="entry name" value="CMD-like"/>
</dbReference>
<dbReference type="Pfam" id="PF02525">
    <property type="entry name" value="Flavodoxin_2"/>
    <property type="match status" value="1"/>
</dbReference>
<dbReference type="Gene3D" id="3.40.50.360">
    <property type="match status" value="1"/>
</dbReference>
<keyword evidence="1 6" id="KW-0285">Flavoprotein</keyword>
<dbReference type="PANTHER" id="PTHR35446">
    <property type="entry name" value="SI:CH211-175M2.5"/>
    <property type="match status" value="1"/>
</dbReference>
<evidence type="ECO:0000259" key="8">
    <source>
        <dbReference type="Pfam" id="PF02627"/>
    </source>
</evidence>
<comment type="similarity">
    <text evidence="6">Belongs to the azoreductase type 1 family.</text>
</comment>
<keyword evidence="10" id="KW-1185">Reference proteome</keyword>
<dbReference type="Proteomes" id="UP000184191">
    <property type="component" value="Unassembled WGS sequence"/>
</dbReference>
<keyword evidence="4 6" id="KW-0520">NAD</keyword>
<dbReference type="GO" id="GO:0016652">
    <property type="term" value="F:oxidoreductase activity, acting on NAD(P)H as acceptor"/>
    <property type="evidence" value="ECO:0007669"/>
    <property type="project" value="UniProtKB-UniRule"/>
</dbReference>
<keyword evidence="3 6" id="KW-0560">Oxidoreductase</keyword>
<dbReference type="HAMAP" id="MF_01216">
    <property type="entry name" value="Azoreductase_type1"/>
    <property type="match status" value="1"/>
</dbReference>
<feature type="binding site" evidence="6">
    <location>
        <position position="10"/>
    </location>
    <ligand>
        <name>FMN</name>
        <dbReference type="ChEBI" id="CHEBI:58210"/>
    </ligand>
</feature>
<dbReference type="AlphaFoldDB" id="A0A1M7DPJ7"/>